<accession>A0A4U8YN81</accession>
<name>A0A4U8YN81_9BACT</name>
<dbReference type="EMBL" id="CAADHO010000001">
    <property type="protein sequence ID" value="VFQ43102.1"/>
    <property type="molecule type" value="Genomic_DNA"/>
</dbReference>
<keyword evidence="4" id="KW-1185">Reference proteome</keyword>
<dbReference type="NCBIfam" id="TIGR01764">
    <property type="entry name" value="excise"/>
    <property type="match status" value="1"/>
</dbReference>
<evidence type="ECO:0000313" key="3">
    <source>
        <dbReference type="EMBL" id="VFQ43102.1"/>
    </source>
</evidence>
<dbReference type="GO" id="GO:0003677">
    <property type="term" value="F:DNA binding"/>
    <property type="evidence" value="ECO:0007669"/>
    <property type="project" value="InterPro"/>
</dbReference>
<dbReference type="Proteomes" id="UP000507962">
    <property type="component" value="Unassembled WGS sequence"/>
</dbReference>
<reference evidence="3 4" key="1">
    <citation type="submission" date="2019-03" db="EMBL/GenBank/DDBJ databases">
        <authorList>
            <person name="Nijsse B."/>
        </authorList>
    </citation>
    <scope>NUCLEOTIDE SEQUENCE [LARGE SCALE GENOMIC DNA]</scope>
    <source>
        <strain evidence="3">Desulfoluna butyratoxydans MSL71</strain>
    </source>
</reference>
<proteinExistence type="predicted"/>
<dbReference type="RefSeq" id="WP_180137289.1">
    <property type="nucleotide sequence ID" value="NZ_CAADHO010000001.1"/>
</dbReference>
<dbReference type="AlphaFoldDB" id="A0A4U8YN81"/>
<dbReference type="Pfam" id="PF12728">
    <property type="entry name" value="HTH_17"/>
    <property type="match status" value="1"/>
</dbReference>
<organism evidence="3 4">
    <name type="scientific">Desulfoluna butyratoxydans</name>
    <dbReference type="NCBI Taxonomy" id="231438"/>
    <lineage>
        <taxon>Bacteria</taxon>
        <taxon>Pseudomonadati</taxon>
        <taxon>Thermodesulfobacteriota</taxon>
        <taxon>Desulfobacteria</taxon>
        <taxon>Desulfobacterales</taxon>
        <taxon>Desulfolunaceae</taxon>
        <taxon>Desulfoluna</taxon>
    </lineage>
</organism>
<dbReference type="PANTHER" id="PTHR38431:SF1">
    <property type="entry name" value="BLL2305 PROTEIN"/>
    <property type="match status" value="1"/>
</dbReference>
<evidence type="ECO:0000259" key="1">
    <source>
        <dbReference type="Pfam" id="PF12727"/>
    </source>
</evidence>
<evidence type="ECO:0000313" key="4">
    <source>
        <dbReference type="Proteomes" id="UP000507962"/>
    </source>
</evidence>
<dbReference type="InterPro" id="IPR024370">
    <property type="entry name" value="PBP_domain"/>
</dbReference>
<dbReference type="InterPro" id="IPR010093">
    <property type="entry name" value="SinI_DNA-bd"/>
</dbReference>
<dbReference type="PANTHER" id="PTHR38431">
    <property type="entry name" value="BLL2305 PROTEIN"/>
    <property type="match status" value="1"/>
</dbReference>
<dbReference type="SUPFAM" id="SSF53850">
    <property type="entry name" value="Periplasmic binding protein-like II"/>
    <property type="match status" value="1"/>
</dbReference>
<evidence type="ECO:0000259" key="2">
    <source>
        <dbReference type="Pfam" id="PF12728"/>
    </source>
</evidence>
<feature type="domain" description="Helix-turn-helix" evidence="2">
    <location>
        <begin position="10"/>
        <end position="58"/>
    </location>
</feature>
<sequence>MKNRGRGKDLLTTREVADFLGVNEKMVYQLISDKGLPASKVTGKWLFPRYLVEQWVENSTINYPDAAHIHTGGSGPLVVAGSNDLLLDRVLSQYNRSRRGELAVFGNVGSMGGIQALKSGMCHIASSHLVSTDDQDYNFEFAGRELERQPVVINFCHREQGIVYRPGWTDFSGVADLSAPGIRIVNRPLGTGTRLLFDRELKACGIEAVSLDGYGEEVSRHMDVGLAVLSGRADAGPGIRTVAELLGLGFYPLRRERFDLLVLREFYFDRRVQGFLALLRESSLNELKQGLTGYDIEGSGLMRFPDGP</sequence>
<dbReference type="Pfam" id="PF12727">
    <property type="entry name" value="PBP_like"/>
    <property type="match status" value="1"/>
</dbReference>
<dbReference type="InterPro" id="IPR041657">
    <property type="entry name" value="HTH_17"/>
</dbReference>
<gene>
    <name evidence="3" type="ORF">MSL71_7290</name>
</gene>
<protein>
    <submittedName>
        <fullName evidence="3">Pbp domain</fullName>
    </submittedName>
</protein>
<feature type="domain" description="PBP" evidence="1">
    <location>
        <begin position="96"/>
        <end position="279"/>
    </location>
</feature>